<feature type="region of interest" description="Disordered" evidence="17">
    <location>
        <begin position="1"/>
        <end position="22"/>
    </location>
</feature>
<dbReference type="Pfam" id="PF04548">
    <property type="entry name" value="AIG1"/>
    <property type="match status" value="1"/>
</dbReference>
<keyword evidence="7" id="KW-0479">Metal-binding</keyword>
<gene>
    <name evidence="19" type="primary">PARPA_01077.1 scaffold 1359</name>
</gene>
<feature type="compositionally biased region" description="Polar residues" evidence="17">
    <location>
        <begin position="8"/>
        <end position="22"/>
    </location>
</feature>
<evidence type="ECO:0000256" key="3">
    <source>
        <dbReference type="ARBA" id="ARBA00022448"/>
    </source>
</evidence>
<keyword evidence="11" id="KW-0460">Magnesium</keyword>
<evidence type="ECO:0000256" key="8">
    <source>
        <dbReference type="ARBA" id="ARBA00022741"/>
    </source>
</evidence>
<keyword evidence="9" id="KW-0378">Hydrolase</keyword>
<dbReference type="AlphaFoldDB" id="A0A0B7MXW1"/>
<keyword evidence="12" id="KW-0653">Protein transport</keyword>
<comment type="cofactor">
    <cofactor evidence="1">
        <name>Mg(2+)</name>
        <dbReference type="ChEBI" id="CHEBI:18420"/>
    </cofactor>
</comment>
<keyword evidence="4" id="KW-0150">Chloroplast</keyword>
<protein>
    <recommendedName>
        <fullName evidence="18">AIG1-type G domain-containing protein</fullName>
    </recommendedName>
</protein>
<evidence type="ECO:0000256" key="4">
    <source>
        <dbReference type="ARBA" id="ARBA00022528"/>
    </source>
</evidence>
<dbReference type="Proteomes" id="UP000054107">
    <property type="component" value="Unassembled WGS sequence"/>
</dbReference>
<reference evidence="19 20" key="1">
    <citation type="submission" date="2014-09" db="EMBL/GenBank/DDBJ databases">
        <authorList>
            <person name="Ellenberger Sabrina"/>
        </authorList>
    </citation>
    <scope>NUCLEOTIDE SEQUENCE [LARGE SCALE GENOMIC DNA]</scope>
    <source>
        <strain evidence="19 20">CBS 412.66</strain>
    </source>
</reference>
<keyword evidence="13" id="KW-1133">Transmembrane helix</keyword>
<dbReference type="PANTHER" id="PTHR10903:SF135">
    <property type="entry name" value="TRANSLOCASE OF CHLOROPLAST 120, CHLOROPLASTIC-RELATED"/>
    <property type="match status" value="1"/>
</dbReference>
<evidence type="ECO:0000259" key="18">
    <source>
        <dbReference type="Pfam" id="PF04548"/>
    </source>
</evidence>
<keyword evidence="15" id="KW-0472">Membrane</keyword>
<keyword evidence="10" id="KW-1002">Plastid outer membrane</keyword>
<evidence type="ECO:0000256" key="6">
    <source>
        <dbReference type="ARBA" id="ARBA00022692"/>
    </source>
</evidence>
<keyword evidence="8" id="KW-0547">Nucleotide-binding</keyword>
<keyword evidence="14" id="KW-0342">GTP-binding</keyword>
<comment type="subcellular location">
    <subcellularLocation>
        <location evidence="2">Membrane</location>
        <topology evidence="2">Single-pass membrane protein</topology>
    </subcellularLocation>
    <subcellularLocation>
        <location evidence="16">Plastid</location>
        <location evidence="16">Chloroplast outer membrane</location>
    </subcellularLocation>
</comment>
<dbReference type="GO" id="GO:0046872">
    <property type="term" value="F:metal ion binding"/>
    <property type="evidence" value="ECO:0007669"/>
    <property type="project" value="UniProtKB-KW"/>
</dbReference>
<evidence type="ECO:0000256" key="2">
    <source>
        <dbReference type="ARBA" id="ARBA00004167"/>
    </source>
</evidence>
<dbReference type="Gene3D" id="3.40.50.300">
    <property type="entry name" value="P-loop containing nucleotide triphosphate hydrolases"/>
    <property type="match status" value="1"/>
</dbReference>
<keyword evidence="3" id="KW-0813">Transport</keyword>
<evidence type="ECO:0000256" key="14">
    <source>
        <dbReference type="ARBA" id="ARBA00023134"/>
    </source>
</evidence>
<evidence type="ECO:0000256" key="12">
    <source>
        <dbReference type="ARBA" id="ARBA00022927"/>
    </source>
</evidence>
<name>A0A0B7MXW1_9FUNG</name>
<evidence type="ECO:0000256" key="7">
    <source>
        <dbReference type="ARBA" id="ARBA00022723"/>
    </source>
</evidence>
<evidence type="ECO:0000256" key="15">
    <source>
        <dbReference type="ARBA" id="ARBA00023136"/>
    </source>
</evidence>
<evidence type="ECO:0000256" key="9">
    <source>
        <dbReference type="ARBA" id="ARBA00022801"/>
    </source>
</evidence>
<keyword evidence="6" id="KW-0812">Transmembrane</keyword>
<dbReference type="SUPFAM" id="SSF52540">
    <property type="entry name" value="P-loop containing nucleoside triphosphate hydrolases"/>
    <property type="match status" value="1"/>
</dbReference>
<organism evidence="19 20">
    <name type="scientific">Parasitella parasitica</name>
    <dbReference type="NCBI Taxonomy" id="35722"/>
    <lineage>
        <taxon>Eukaryota</taxon>
        <taxon>Fungi</taxon>
        <taxon>Fungi incertae sedis</taxon>
        <taxon>Mucoromycota</taxon>
        <taxon>Mucoromycotina</taxon>
        <taxon>Mucoromycetes</taxon>
        <taxon>Mucorales</taxon>
        <taxon>Mucorineae</taxon>
        <taxon>Mucoraceae</taxon>
        <taxon>Parasitella</taxon>
    </lineage>
</organism>
<evidence type="ECO:0000313" key="20">
    <source>
        <dbReference type="Proteomes" id="UP000054107"/>
    </source>
</evidence>
<accession>A0A0B7MXW1</accession>
<dbReference type="InterPro" id="IPR006703">
    <property type="entry name" value="G_AIG1"/>
</dbReference>
<evidence type="ECO:0000256" key="11">
    <source>
        <dbReference type="ARBA" id="ARBA00022842"/>
    </source>
</evidence>
<evidence type="ECO:0000256" key="17">
    <source>
        <dbReference type="SAM" id="MobiDB-lite"/>
    </source>
</evidence>
<dbReference type="GO" id="GO:0016787">
    <property type="term" value="F:hydrolase activity"/>
    <property type="evidence" value="ECO:0007669"/>
    <property type="project" value="UniProtKB-KW"/>
</dbReference>
<dbReference type="GO" id="GO:0015031">
    <property type="term" value="P:protein transport"/>
    <property type="evidence" value="ECO:0007669"/>
    <property type="project" value="UniProtKB-KW"/>
</dbReference>
<dbReference type="InterPro" id="IPR027417">
    <property type="entry name" value="P-loop_NTPase"/>
</dbReference>
<feature type="domain" description="AIG1-type G" evidence="18">
    <location>
        <begin position="124"/>
        <end position="264"/>
    </location>
</feature>
<evidence type="ECO:0000256" key="13">
    <source>
        <dbReference type="ARBA" id="ARBA00022989"/>
    </source>
</evidence>
<keyword evidence="5" id="KW-0934">Plastid</keyword>
<dbReference type="PANTHER" id="PTHR10903">
    <property type="entry name" value="GTPASE, IMAP FAMILY MEMBER-RELATED"/>
    <property type="match status" value="1"/>
</dbReference>
<evidence type="ECO:0000256" key="5">
    <source>
        <dbReference type="ARBA" id="ARBA00022640"/>
    </source>
</evidence>
<dbReference type="GO" id="GO:0005525">
    <property type="term" value="F:GTP binding"/>
    <property type="evidence" value="ECO:0007669"/>
    <property type="project" value="UniProtKB-KW"/>
</dbReference>
<dbReference type="OrthoDB" id="8954335at2759"/>
<dbReference type="STRING" id="35722.A0A0B7MXW1"/>
<dbReference type="InterPro" id="IPR045058">
    <property type="entry name" value="GIMA/IAN/Toc"/>
</dbReference>
<evidence type="ECO:0000256" key="1">
    <source>
        <dbReference type="ARBA" id="ARBA00001946"/>
    </source>
</evidence>
<proteinExistence type="predicted"/>
<evidence type="ECO:0000313" key="19">
    <source>
        <dbReference type="EMBL" id="CEP07769.1"/>
    </source>
</evidence>
<sequence>MSREGLSVSPQSEHYRHNSFNRNENIVHPVDSTTNLFRAPLPQPYHHPVRQVTMWELNESQRHPYPSIRRSSEQVLQPTLFASNSFPYQPITGFEPLDPSQEQNTVQQIFIAEPDEDPMQHFVIIPLGKTGAGKSSLLNLILGYDEFKAKAAAKSVTDCITERTGVWAIDHTESIITVADTPGFADSMQRDTEFLQVFQEYIADLGGRLGIDAFLLVFQCDSSTNNIMSILEHFNTMMQQFQPTTWWKHVMLVFTRVDYYPNLKFPPNILSKKQNIAEVLIPSIQKKFNLESPPKYAFVSSKAPNCSFSKKGQCDCFAASKYHLDQMRTLRSRINSILTDNGGRWIPSS</sequence>
<evidence type="ECO:0000256" key="16">
    <source>
        <dbReference type="ARBA" id="ARBA00024013"/>
    </source>
</evidence>
<keyword evidence="20" id="KW-1185">Reference proteome</keyword>
<evidence type="ECO:0000256" key="10">
    <source>
        <dbReference type="ARBA" id="ARBA00022805"/>
    </source>
</evidence>
<dbReference type="EMBL" id="LN719426">
    <property type="protein sequence ID" value="CEP07769.1"/>
    <property type="molecule type" value="Genomic_DNA"/>
</dbReference>
<dbReference type="GO" id="GO:0016020">
    <property type="term" value="C:membrane"/>
    <property type="evidence" value="ECO:0007669"/>
    <property type="project" value="UniProtKB-SubCell"/>
</dbReference>